<proteinExistence type="predicted"/>
<evidence type="ECO:0000313" key="2">
    <source>
        <dbReference type="Proteomes" id="UP000291084"/>
    </source>
</evidence>
<dbReference type="AlphaFoldDB" id="A0A0S3QYU5"/>
<gene>
    <name evidence="1" type="primary">Vigan.01G099800</name>
    <name evidence="1" type="ORF">VIGAN_01099800</name>
</gene>
<evidence type="ECO:0000313" key="1">
    <source>
        <dbReference type="EMBL" id="BAT73505.1"/>
    </source>
</evidence>
<reference evidence="1 2" key="1">
    <citation type="journal article" date="2015" name="Sci. Rep.">
        <title>The power of single molecule real-time sequencing technology in the de novo assembly of a eukaryotic genome.</title>
        <authorList>
            <person name="Sakai H."/>
            <person name="Naito K."/>
            <person name="Ogiso-Tanaka E."/>
            <person name="Takahashi Y."/>
            <person name="Iseki K."/>
            <person name="Muto C."/>
            <person name="Satou K."/>
            <person name="Teruya K."/>
            <person name="Shiroma A."/>
            <person name="Shimoji M."/>
            <person name="Hirano T."/>
            <person name="Itoh T."/>
            <person name="Kaga A."/>
            <person name="Tomooka N."/>
        </authorList>
    </citation>
    <scope>NUCLEOTIDE SEQUENCE [LARGE SCALE GENOMIC DNA]</scope>
    <source>
        <strain evidence="2">cv. Shumari</strain>
    </source>
</reference>
<dbReference type="EMBL" id="AP015034">
    <property type="protein sequence ID" value="BAT73505.1"/>
    <property type="molecule type" value="Genomic_DNA"/>
</dbReference>
<dbReference type="Proteomes" id="UP000291084">
    <property type="component" value="Chromosome 1"/>
</dbReference>
<keyword evidence="2" id="KW-1185">Reference proteome</keyword>
<accession>A0A0S3QYU5</accession>
<name>A0A0S3QYU5_PHAAN</name>
<sequence>MKQKMNSYDRLVPLTSCPKIHKFIANVTDKKKTLHSLSNFLVLCMNFFNNTNHRHDTSTIMVSIPSIIRKFKWQLVGVAEKEKVLPPLFP</sequence>
<protein>
    <submittedName>
        <fullName evidence="1">Uncharacterized protein</fullName>
    </submittedName>
</protein>
<organism evidence="1 2">
    <name type="scientific">Vigna angularis var. angularis</name>
    <dbReference type="NCBI Taxonomy" id="157739"/>
    <lineage>
        <taxon>Eukaryota</taxon>
        <taxon>Viridiplantae</taxon>
        <taxon>Streptophyta</taxon>
        <taxon>Embryophyta</taxon>
        <taxon>Tracheophyta</taxon>
        <taxon>Spermatophyta</taxon>
        <taxon>Magnoliopsida</taxon>
        <taxon>eudicotyledons</taxon>
        <taxon>Gunneridae</taxon>
        <taxon>Pentapetalae</taxon>
        <taxon>rosids</taxon>
        <taxon>fabids</taxon>
        <taxon>Fabales</taxon>
        <taxon>Fabaceae</taxon>
        <taxon>Papilionoideae</taxon>
        <taxon>50 kb inversion clade</taxon>
        <taxon>NPAAA clade</taxon>
        <taxon>indigoferoid/millettioid clade</taxon>
        <taxon>Phaseoleae</taxon>
        <taxon>Vigna</taxon>
    </lineage>
</organism>